<dbReference type="InterPro" id="IPR018389">
    <property type="entry name" value="DctP_fam"/>
</dbReference>
<name>A0A967KCD5_9PROT</name>
<dbReference type="NCBIfam" id="NF037995">
    <property type="entry name" value="TRAP_S1"/>
    <property type="match status" value="1"/>
</dbReference>
<keyword evidence="7" id="KW-1185">Reference proteome</keyword>
<dbReference type="CDD" id="cd13603">
    <property type="entry name" value="PBP2_TRAP_Siap_TeaA_like"/>
    <property type="match status" value="1"/>
</dbReference>
<dbReference type="AlphaFoldDB" id="A0A967KCD5"/>
<sequence length="328" mass="36129">MMRLAKILTGTALVCVLASPALADKMTLKFGHVGKPGSLFETSVNAFAACSNKALGDAAEVQVFGSSQLGKDKELLQKLKLGQVHFSLPSSVMSSVADEFGVFEMPYIIQNRDHMRRVQAELMESTFQKAAQAKGYRIIGLFENGFRNITNNTRPIDKPEDLAGVKLRTPNGAWRVKMFKLYGANPTPMAFSEVFTALQTKVIDGQENPYAQIWSAKFQEVQKYLSITGHVYTPAYVLVSEKHFAKLPQNVQDALTQCGRETQDFVYEEAARLETDLLQKLKDGGIQVNTADKAAFVEASKPIYDEFATSVDGGKDLIDTVLRLAEGS</sequence>
<accession>A0A967KCD5</accession>
<evidence type="ECO:0000256" key="1">
    <source>
        <dbReference type="ARBA" id="ARBA00004196"/>
    </source>
</evidence>
<dbReference type="PANTHER" id="PTHR33376">
    <property type="match status" value="1"/>
</dbReference>
<comment type="similarity">
    <text evidence="2">Belongs to the bacterial solute-binding protein 7 family.</text>
</comment>
<evidence type="ECO:0000256" key="3">
    <source>
        <dbReference type="ARBA" id="ARBA00022448"/>
    </source>
</evidence>
<dbReference type="PIRSF" id="PIRSF006470">
    <property type="entry name" value="DctB"/>
    <property type="match status" value="1"/>
</dbReference>
<dbReference type="Proteomes" id="UP000761264">
    <property type="component" value="Unassembled WGS sequence"/>
</dbReference>
<gene>
    <name evidence="6" type="ORF">HBA54_19625</name>
</gene>
<keyword evidence="4 5" id="KW-0732">Signal</keyword>
<dbReference type="InterPro" id="IPR038404">
    <property type="entry name" value="TRAP_DctP_sf"/>
</dbReference>
<evidence type="ECO:0000256" key="5">
    <source>
        <dbReference type="SAM" id="SignalP"/>
    </source>
</evidence>
<evidence type="ECO:0000256" key="2">
    <source>
        <dbReference type="ARBA" id="ARBA00009023"/>
    </source>
</evidence>
<feature type="chain" id="PRO_5036994656" evidence="5">
    <location>
        <begin position="24"/>
        <end position="328"/>
    </location>
</feature>
<dbReference type="Gene3D" id="3.40.190.170">
    <property type="entry name" value="Bacterial extracellular solute-binding protein, family 7"/>
    <property type="match status" value="1"/>
</dbReference>
<dbReference type="Pfam" id="PF03480">
    <property type="entry name" value="DctP"/>
    <property type="match status" value="1"/>
</dbReference>
<evidence type="ECO:0000256" key="4">
    <source>
        <dbReference type="ARBA" id="ARBA00022729"/>
    </source>
</evidence>
<reference evidence="6" key="1">
    <citation type="submission" date="2020-03" db="EMBL/GenBank/DDBJ databases">
        <title>Genome of Pelagibius litoralis DSM 21314T.</title>
        <authorList>
            <person name="Wang G."/>
        </authorList>
    </citation>
    <scope>NUCLEOTIDE SEQUENCE</scope>
    <source>
        <strain evidence="6">DSM 21314</strain>
    </source>
</reference>
<dbReference type="PANTHER" id="PTHR33376:SF4">
    <property type="entry name" value="SIALIC ACID-BINDING PERIPLASMIC PROTEIN SIAP"/>
    <property type="match status" value="1"/>
</dbReference>
<feature type="signal peptide" evidence="5">
    <location>
        <begin position="1"/>
        <end position="23"/>
    </location>
</feature>
<proteinExistence type="inferred from homology"/>
<protein>
    <submittedName>
        <fullName evidence="6">TRAP transporter substrate-binding protein</fullName>
    </submittedName>
</protein>
<evidence type="ECO:0000313" key="7">
    <source>
        <dbReference type="Proteomes" id="UP000761264"/>
    </source>
</evidence>
<organism evidence="6 7">
    <name type="scientific">Pelagibius litoralis</name>
    <dbReference type="NCBI Taxonomy" id="374515"/>
    <lineage>
        <taxon>Bacteria</taxon>
        <taxon>Pseudomonadati</taxon>
        <taxon>Pseudomonadota</taxon>
        <taxon>Alphaproteobacteria</taxon>
        <taxon>Rhodospirillales</taxon>
        <taxon>Rhodovibrionaceae</taxon>
        <taxon>Pelagibius</taxon>
    </lineage>
</organism>
<evidence type="ECO:0000313" key="6">
    <source>
        <dbReference type="EMBL" id="NIA70814.1"/>
    </source>
</evidence>
<dbReference type="EMBL" id="JAAQPH010000016">
    <property type="protein sequence ID" value="NIA70814.1"/>
    <property type="molecule type" value="Genomic_DNA"/>
</dbReference>
<keyword evidence="3" id="KW-0813">Transport</keyword>
<dbReference type="GO" id="GO:0030288">
    <property type="term" value="C:outer membrane-bounded periplasmic space"/>
    <property type="evidence" value="ECO:0007669"/>
    <property type="project" value="InterPro"/>
</dbReference>
<comment type="subcellular location">
    <subcellularLocation>
        <location evidence="1">Cell envelope</location>
    </subcellularLocation>
</comment>
<dbReference type="NCBIfam" id="TIGR00787">
    <property type="entry name" value="dctP"/>
    <property type="match status" value="1"/>
</dbReference>
<comment type="caution">
    <text evidence="6">The sequence shown here is derived from an EMBL/GenBank/DDBJ whole genome shotgun (WGS) entry which is preliminary data.</text>
</comment>
<dbReference type="GO" id="GO:0055085">
    <property type="term" value="P:transmembrane transport"/>
    <property type="evidence" value="ECO:0007669"/>
    <property type="project" value="InterPro"/>
</dbReference>
<dbReference type="InterPro" id="IPR004682">
    <property type="entry name" value="TRAP_DctP"/>
</dbReference>